<evidence type="ECO:0000256" key="1">
    <source>
        <dbReference type="SAM" id="MobiDB-lite"/>
    </source>
</evidence>
<protein>
    <submittedName>
        <fullName evidence="3">Uncharacterized protein</fullName>
    </submittedName>
</protein>
<organism evidence="2 3">
    <name type="scientific">Plectus sambesii</name>
    <dbReference type="NCBI Taxonomy" id="2011161"/>
    <lineage>
        <taxon>Eukaryota</taxon>
        <taxon>Metazoa</taxon>
        <taxon>Ecdysozoa</taxon>
        <taxon>Nematoda</taxon>
        <taxon>Chromadorea</taxon>
        <taxon>Plectida</taxon>
        <taxon>Plectina</taxon>
        <taxon>Plectoidea</taxon>
        <taxon>Plectidae</taxon>
        <taxon>Plectus</taxon>
    </lineage>
</organism>
<dbReference type="WBParaSite" id="PSAMB.scaffold2185size24747.g16763.t1">
    <property type="protein sequence ID" value="PSAMB.scaffold2185size24747.g16763.t1"/>
    <property type="gene ID" value="PSAMB.scaffold2185size24747.g16763"/>
</dbReference>
<evidence type="ECO:0000313" key="2">
    <source>
        <dbReference type="Proteomes" id="UP000887566"/>
    </source>
</evidence>
<reference evidence="3" key="1">
    <citation type="submission" date="2022-11" db="UniProtKB">
        <authorList>
            <consortium name="WormBaseParasite"/>
        </authorList>
    </citation>
    <scope>IDENTIFICATION</scope>
</reference>
<dbReference type="Proteomes" id="UP000887566">
    <property type="component" value="Unplaced"/>
</dbReference>
<feature type="region of interest" description="Disordered" evidence="1">
    <location>
        <begin position="107"/>
        <end position="139"/>
    </location>
</feature>
<evidence type="ECO:0000313" key="3">
    <source>
        <dbReference type="WBParaSite" id="PSAMB.scaffold2185size24747.g16763.t1"/>
    </source>
</evidence>
<name>A0A914VP14_9BILA</name>
<feature type="compositionally biased region" description="Low complexity" evidence="1">
    <location>
        <begin position="18"/>
        <end position="29"/>
    </location>
</feature>
<sequence length="165" mass="16902">MAGGRNPTRLHPVGGAFESPSSSSVPSLERVLSLRNRERSLMRHSCASGSASMTEGIKLCLCDRGNKGGGGGGGGGRSSASTEAMKMPPAGESVRLLVADAAVAQADDDGQAAPCARSTDDAGSANRSGEWSVLNESARESNRELQASVGSVFPLYPPTRNNLLA</sequence>
<accession>A0A914VP14</accession>
<keyword evidence="2" id="KW-1185">Reference proteome</keyword>
<dbReference type="AlphaFoldDB" id="A0A914VP14"/>
<proteinExistence type="predicted"/>
<feature type="region of interest" description="Disordered" evidence="1">
    <location>
        <begin position="1"/>
        <end position="29"/>
    </location>
</feature>